<evidence type="ECO:0000256" key="1">
    <source>
        <dbReference type="SAM" id="Coils"/>
    </source>
</evidence>
<dbReference type="EMBL" id="ATBY01000002">
    <property type="protein sequence ID" value="EPD70852.1"/>
    <property type="molecule type" value="Genomic_DNA"/>
</dbReference>
<feature type="coiled-coil region" evidence="1">
    <location>
        <begin position="6"/>
        <end position="33"/>
    </location>
</feature>
<comment type="caution">
    <text evidence="2">The sequence shown here is derived from an EMBL/GenBank/DDBJ whole genome shotgun (WGS) entry which is preliminary data.</text>
</comment>
<dbReference type="RefSeq" id="WP_016457071.1">
    <property type="nucleotide sequence ID" value="NZ_KE150446.1"/>
</dbReference>
<gene>
    <name evidence="2" type="ORF">HMPREF1219_00147</name>
</gene>
<keyword evidence="1" id="KW-0175">Coiled coil</keyword>
<evidence type="ECO:0000313" key="2">
    <source>
        <dbReference type="EMBL" id="EPD70852.1"/>
    </source>
</evidence>
<organism evidence="2 3">
    <name type="scientific">Corynebacterium pyruviciproducens ATCC BAA-1742</name>
    <dbReference type="NCBI Taxonomy" id="1125779"/>
    <lineage>
        <taxon>Bacteria</taxon>
        <taxon>Bacillati</taxon>
        <taxon>Actinomycetota</taxon>
        <taxon>Actinomycetes</taxon>
        <taxon>Mycobacteriales</taxon>
        <taxon>Corynebacteriaceae</taxon>
        <taxon>Corynebacterium</taxon>
    </lineage>
</organism>
<reference evidence="2 3" key="1">
    <citation type="submission" date="2013-05" db="EMBL/GenBank/DDBJ databases">
        <title>The Genome Sequence of Corynebacterium pyruviciproducens 1773O (ATCC BAA-1742).</title>
        <authorList>
            <consortium name="The Broad Institute Genomics Platform"/>
            <person name="Earl A."/>
            <person name="Ward D."/>
            <person name="Feldgarden M."/>
            <person name="Gevers D."/>
            <person name="Tong J."/>
            <person name="Walker B."/>
            <person name="Young S."/>
            <person name="Zeng Q."/>
            <person name="Gargeya S."/>
            <person name="Fitzgerald M."/>
            <person name="Haas B."/>
            <person name="Abouelleil A."/>
            <person name="Allen A.W."/>
            <person name="Alvarado L."/>
            <person name="Arachchi H.M."/>
            <person name="Berlin A.M."/>
            <person name="Chapman S.B."/>
            <person name="Gainer-Dewar J."/>
            <person name="Goldberg J."/>
            <person name="Griggs A."/>
            <person name="Gujja S."/>
            <person name="Hansen M."/>
            <person name="Howarth C."/>
            <person name="Imamovic A."/>
            <person name="Ireland A."/>
            <person name="Larimer J."/>
            <person name="McCowan C."/>
            <person name="Murphy C."/>
            <person name="Pearson M."/>
            <person name="Poon T.W."/>
            <person name="Priest M."/>
            <person name="Roberts A."/>
            <person name="Saif S."/>
            <person name="Shea T."/>
            <person name="Sisk P."/>
            <person name="Sykes S."/>
            <person name="Wortman J."/>
            <person name="Nusbaum C."/>
            <person name="Birren B."/>
        </authorList>
    </citation>
    <scope>NUCLEOTIDE SEQUENCE [LARGE SCALE GENOMIC DNA]</scope>
    <source>
        <strain evidence="2 3">ATCC BAA-1742</strain>
    </source>
</reference>
<keyword evidence="3" id="KW-1185">Reference proteome</keyword>
<sequence>MISRDARNARRRVNCALNEARELSRELSTACERSLIPPPSEPQTEAEMNTHRELLFDLYWEANQLKNILERAYKQHHIYRKHLKEDQQ</sequence>
<proteinExistence type="predicted"/>
<dbReference type="HOGENOM" id="CLU_2463849_0_0_11"/>
<dbReference type="AlphaFoldDB" id="S2ZLI1"/>
<dbReference type="Proteomes" id="UP000014408">
    <property type="component" value="Unassembled WGS sequence"/>
</dbReference>
<dbReference type="STRING" id="1125779.HMPREF1219_00147"/>
<dbReference type="PATRIC" id="fig|1125779.3.peg.138"/>
<name>S2ZLI1_9CORY</name>
<evidence type="ECO:0000313" key="3">
    <source>
        <dbReference type="Proteomes" id="UP000014408"/>
    </source>
</evidence>
<accession>S2ZLI1</accession>
<protein>
    <submittedName>
        <fullName evidence="2">Uncharacterized protein</fullName>
    </submittedName>
</protein>